<dbReference type="AlphaFoldDB" id="M2Y4G3"/>
<dbReference type="GeneID" id="17089436"/>
<reference evidence="2" key="1">
    <citation type="journal article" date="2013" name="Science">
        <title>Gene transfer from bacteria and archaea facilitated evolution of an extremophilic eukaryote.</title>
        <authorList>
            <person name="Schonknecht G."/>
            <person name="Chen W.H."/>
            <person name="Ternes C.M."/>
            <person name="Barbier G.G."/>
            <person name="Shrestha R.P."/>
            <person name="Stanke M."/>
            <person name="Brautigam A."/>
            <person name="Baker B.J."/>
            <person name="Banfield J.F."/>
            <person name="Garavito R.M."/>
            <person name="Carr K."/>
            <person name="Wilkerson C."/>
            <person name="Rensing S.A."/>
            <person name="Gagneul D."/>
            <person name="Dickenson N.E."/>
            <person name="Oesterhelt C."/>
            <person name="Lercher M.J."/>
            <person name="Weber A.P."/>
        </authorList>
    </citation>
    <scope>NUCLEOTIDE SEQUENCE [LARGE SCALE GENOMIC DNA]</scope>
    <source>
        <strain evidence="2">074W</strain>
    </source>
</reference>
<evidence type="ECO:0000313" key="1">
    <source>
        <dbReference type="EMBL" id="EME30729.1"/>
    </source>
</evidence>
<sequence>MIESSGYEECNPSASFVQYLVGILWVLIKFKNSVVSDSSFLVKYFLFSFFVEQSEKNLFQLEGTNFFELIAEKQVCLAID</sequence>
<dbReference type="Gramene" id="EME30729">
    <property type="protein sequence ID" value="EME30729"/>
    <property type="gene ID" value="Gasu_19680"/>
</dbReference>
<organism evidence="1 2">
    <name type="scientific">Galdieria sulphuraria</name>
    <name type="common">Red alga</name>
    <dbReference type="NCBI Taxonomy" id="130081"/>
    <lineage>
        <taxon>Eukaryota</taxon>
        <taxon>Rhodophyta</taxon>
        <taxon>Bangiophyceae</taxon>
        <taxon>Galdieriales</taxon>
        <taxon>Galdieriaceae</taxon>
        <taxon>Galdieria</taxon>
    </lineage>
</organism>
<name>M2Y4G3_GALSU</name>
<evidence type="ECO:0000313" key="2">
    <source>
        <dbReference type="Proteomes" id="UP000030680"/>
    </source>
</evidence>
<dbReference type="EMBL" id="KB454497">
    <property type="protein sequence ID" value="EME30729.1"/>
    <property type="molecule type" value="Genomic_DNA"/>
</dbReference>
<keyword evidence="2" id="KW-1185">Reference proteome</keyword>
<dbReference type="Proteomes" id="UP000030680">
    <property type="component" value="Unassembled WGS sequence"/>
</dbReference>
<dbReference type="KEGG" id="gsl:Gasu_19680"/>
<accession>M2Y4G3</accession>
<proteinExistence type="predicted"/>
<gene>
    <name evidence="1" type="ORF">Gasu_19680</name>
</gene>
<protein>
    <submittedName>
        <fullName evidence="1">Uncharacterized protein</fullName>
    </submittedName>
</protein>
<dbReference type="RefSeq" id="XP_005707249.1">
    <property type="nucleotide sequence ID" value="XM_005707192.1"/>
</dbReference>